<keyword evidence="4" id="KW-0472">Membrane</keyword>
<dbReference type="PANTHER" id="PTHR43037">
    <property type="entry name" value="UNNAMED PRODUCT-RELATED"/>
    <property type="match status" value="1"/>
</dbReference>
<keyword evidence="6" id="KW-1185">Reference proteome</keyword>
<feature type="region of interest" description="Disordered" evidence="3">
    <location>
        <begin position="268"/>
        <end position="296"/>
    </location>
</feature>
<dbReference type="PANTHER" id="PTHR43037:SF1">
    <property type="entry name" value="BLL1128 PROTEIN"/>
    <property type="match status" value="1"/>
</dbReference>
<dbReference type="SUPFAM" id="SSF53474">
    <property type="entry name" value="alpha/beta-Hydrolases"/>
    <property type="match status" value="1"/>
</dbReference>
<accession>A0ABS1UT64</accession>
<sequence length="386" mass="41552">MTYPLADHTPTRRRRWRWRWLAIVAGALATVVAAVSVGITAAQLGLPWQMGEGDRNHVHEGDAGSQRYQVHLPPQHDATARLPVVMAIHGCAMTGYGWNSMKSTTQFNNLADREGFIVVYPTQLISRNMIACWNSGDPRHQQRDTGEPARLAGVARQVVETYHADPDQVHVAGASSGAGTAVILAATYPDIFATATSVAGGEYGLNQVDPDDPDATPPLYTARQAWAKMGDRARQVPLLVIQGERDEVVPPLVATRLVEQWTTVGDLVDDGLPGRPGAPRRRRSDGADRPVHGGGRCRPVLVPAAGLDHHLGHVFPGRHLGSGGDLAGSAARQQTCRVDSHGTRRRRTDRLLARRAGPQGSRRVRQVSSPPRAGPCAPSPTLITVG</sequence>
<gene>
    <name evidence="5" type="ORF">JMF97_24785</name>
</gene>
<feature type="transmembrane region" description="Helical" evidence="4">
    <location>
        <begin position="20"/>
        <end position="46"/>
    </location>
</feature>
<evidence type="ECO:0000313" key="6">
    <source>
        <dbReference type="Proteomes" id="UP000661193"/>
    </source>
</evidence>
<dbReference type="Gene3D" id="3.40.50.1820">
    <property type="entry name" value="alpha/beta hydrolase"/>
    <property type="match status" value="1"/>
</dbReference>
<dbReference type="InterPro" id="IPR050955">
    <property type="entry name" value="Plant_Biomass_Hydrol_Est"/>
</dbReference>
<comment type="caution">
    <text evidence="5">The sequence shown here is derived from an EMBL/GenBank/DDBJ whole genome shotgun (WGS) entry which is preliminary data.</text>
</comment>
<evidence type="ECO:0000256" key="1">
    <source>
        <dbReference type="ARBA" id="ARBA00022729"/>
    </source>
</evidence>
<dbReference type="InterPro" id="IPR010126">
    <property type="entry name" value="Esterase_phb"/>
</dbReference>
<dbReference type="Pfam" id="PF10503">
    <property type="entry name" value="Esterase_PHB"/>
    <property type="match status" value="1"/>
</dbReference>
<reference evidence="5 6" key="1">
    <citation type="submission" date="2021-01" db="EMBL/GenBank/DDBJ databases">
        <title>Genome sequencing of Micromonospora fiedleri MG-37.</title>
        <authorList>
            <person name="Moreland P.E.J."/>
            <person name="Stach J.E.M."/>
        </authorList>
    </citation>
    <scope>NUCLEOTIDE SEQUENCE [LARGE SCALE GENOMIC DNA]</scope>
    <source>
        <strain evidence="5 6">MG-37</strain>
    </source>
</reference>
<keyword evidence="2" id="KW-0378">Hydrolase</keyword>
<dbReference type="InterPro" id="IPR029058">
    <property type="entry name" value="AB_hydrolase_fold"/>
</dbReference>
<proteinExistence type="predicted"/>
<dbReference type="EMBL" id="JAETXL010000009">
    <property type="protein sequence ID" value="MBL6279374.1"/>
    <property type="molecule type" value="Genomic_DNA"/>
</dbReference>
<dbReference type="RefSeq" id="WP_203223692.1">
    <property type="nucleotide sequence ID" value="NZ_JAETXL010000009.1"/>
</dbReference>
<organism evidence="5 6">
    <name type="scientific">Micromonospora fiedleri</name>
    <dbReference type="NCBI Taxonomy" id="1157498"/>
    <lineage>
        <taxon>Bacteria</taxon>
        <taxon>Bacillati</taxon>
        <taxon>Actinomycetota</taxon>
        <taxon>Actinomycetes</taxon>
        <taxon>Micromonosporales</taxon>
        <taxon>Micromonosporaceae</taxon>
        <taxon>Micromonospora</taxon>
    </lineage>
</organism>
<protein>
    <submittedName>
        <fullName evidence="5">PHB depolymerase family esterase</fullName>
    </submittedName>
</protein>
<feature type="compositionally biased region" description="Low complexity" evidence="3">
    <location>
        <begin position="354"/>
        <end position="371"/>
    </location>
</feature>
<keyword evidence="4" id="KW-0812">Transmembrane</keyword>
<dbReference type="Proteomes" id="UP000661193">
    <property type="component" value="Unassembled WGS sequence"/>
</dbReference>
<evidence type="ECO:0000256" key="3">
    <source>
        <dbReference type="SAM" id="MobiDB-lite"/>
    </source>
</evidence>
<keyword evidence="4" id="KW-1133">Transmembrane helix</keyword>
<evidence type="ECO:0000313" key="5">
    <source>
        <dbReference type="EMBL" id="MBL6279374.1"/>
    </source>
</evidence>
<evidence type="ECO:0000256" key="4">
    <source>
        <dbReference type="SAM" id="Phobius"/>
    </source>
</evidence>
<evidence type="ECO:0000256" key="2">
    <source>
        <dbReference type="ARBA" id="ARBA00022801"/>
    </source>
</evidence>
<dbReference type="NCBIfam" id="TIGR01840">
    <property type="entry name" value="esterase_phb"/>
    <property type="match status" value="1"/>
</dbReference>
<keyword evidence="1" id="KW-0732">Signal</keyword>
<feature type="region of interest" description="Disordered" evidence="3">
    <location>
        <begin position="325"/>
        <end position="386"/>
    </location>
</feature>
<name>A0ABS1UT64_9ACTN</name>